<dbReference type="EMBL" id="JAOTIF010000032">
    <property type="protein sequence ID" value="MCU7552315.1"/>
    <property type="molecule type" value="Genomic_DNA"/>
</dbReference>
<dbReference type="GO" id="GO:0003700">
    <property type="term" value="F:DNA-binding transcription factor activity"/>
    <property type="evidence" value="ECO:0007669"/>
    <property type="project" value="InterPro"/>
</dbReference>
<dbReference type="PANTHER" id="PTHR43280:SF29">
    <property type="entry name" value="ARAC-FAMILY TRANSCRIPTIONAL REGULATOR"/>
    <property type="match status" value="1"/>
</dbReference>
<feature type="transmembrane region" description="Helical" evidence="4">
    <location>
        <begin position="6"/>
        <end position="24"/>
    </location>
</feature>
<dbReference type="Pfam" id="PF12833">
    <property type="entry name" value="HTH_18"/>
    <property type="match status" value="1"/>
</dbReference>
<evidence type="ECO:0000259" key="5">
    <source>
        <dbReference type="PROSITE" id="PS01124"/>
    </source>
</evidence>
<keyword evidence="1" id="KW-0805">Transcription regulation</keyword>
<dbReference type="PANTHER" id="PTHR43280">
    <property type="entry name" value="ARAC-FAMILY TRANSCRIPTIONAL REGULATOR"/>
    <property type="match status" value="1"/>
</dbReference>
<comment type="caution">
    <text evidence="6">The sequence shown here is derived from an EMBL/GenBank/DDBJ whole genome shotgun (WGS) entry which is preliminary data.</text>
</comment>
<reference evidence="6" key="2">
    <citation type="submission" date="2023-04" db="EMBL/GenBank/DDBJ databases">
        <title>Paracnuella aquatica gen. nov., sp. nov., a member of the family Chitinophagaceae isolated from a hot spring.</title>
        <authorList>
            <person name="Wang C."/>
        </authorList>
    </citation>
    <scope>NUCLEOTIDE SEQUENCE</scope>
    <source>
        <strain evidence="6">LB-8</strain>
    </source>
</reference>
<keyword evidence="7" id="KW-1185">Reference proteome</keyword>
<dbReference type="AlphaFoldDB" id="A0A9X2XZV1"/>
<reference evidence="6" key="1">
    <citation type="submission" date="2022-09" db="EMBL/GenBank/DDBJ databases">
        <authorList>
            <person name="Yuan C."/>
            <person name="Ke Z."/>
        </authorList>
    </citation>
    <scope>NUCLEOTIDE SEQUENCE</scope>
    <source>
        <strain evidence="6">LB-8</strain>
    </source>
</reference>
<feature type="transmembrane region" description="Helical" evidence="4">
    <location>
        <begin position="63"/>
        <end position="83"/>
    </location>
</feature>
<evidence type="ECO:0000256" key="1">
    <source>
        <dbReference type="ARBA" id="ARBA00023015"/>
    </source>
</evidence>
<dbReference type="SMART" id="SM00342">
    <property type="entry name" value="HTH_ARAC"/>
    <property type="match status" value="1"/>
</dbReference>
<keyword evidence="4" id="KW-0812">Transmembrane</keyword>
<evidence type="ECO:0000256" key="3">
    <source>
        <dbReference type="ARBA" id="ARBA00023163"/>
    </source>
</evidence>
<dbReference type="PROSITE" id="PS00041">
    <property type="entry name" value="HTH_ARAC_FAMILY_1"/>
    <property type="match status" value="1"/>
</dbReference>
<feature type="transmembrane region" description="Helical" evidence="4">
    <location>
        <begin position="214"/>
        <end position="235"/>
    </location>
</feature>
<evidence type="ECO:0000256" key="2">
    <source>
        <dbReference type="ARBA" id="ARBA00023125"/>
    </source>
</evidence>
<evidence type="ECO:0000313" key="6">
    <source>
        <dbReference type="EMBL" id="MCU7552315.1"/>
    </source>
</evidence>
<keyword evidence="2" id="KW-0238">DNA-binding</keyword>
<gene>
    <name evidence="6" type="ORF">OCK74_24560</name>
</gene>
<dbReference type="InterPro" id="IPR009057">
    <property type="entry name" value="Homeodomain-like_sf"/>
</dbReference>
<dbReference type="SUPFAM" id="SSF46689">
    <property type="entry name" value="Homeodomain-like"/>
    <property type="match status" value="1"/>
</dbReference>
<name>A0A9X2XZV1_9BACT</name>
<proteinExistence type="predicted"/>
<accession>A0A9X2XZV1</accession>
<dbReference type="Proteomes" id="UP001155483">
    <property type="component" value="Unassembled WGS sequence"/>
</dbReference>
<keyword evidence="4" id="KW-0472">Membrane</keyword>
<dbReference type="InterPro" id="IPR018060">
    <property type="entry name" value="HTH_AraC"/>
</dbReference>
<keyword evidence="3" id="KW-0804">Transcription</keyword>
<feature type="transmembrane region" description="Helical" evidence="4">
    <location>
        <begin position="149"/>
        <end position="168"/>
    </location>
</feature>
<organism evidence="6 7">
    <name type="scientific">Paraflavisolibacter caeni</name>
    <dbReference type="NCBI Taxonomy" id="2982496"/>
    <lineage>
        <taxon>Bacteria</taxon>
        <taxon>Pseudomonadati</taxon>
        <taxon>Bacteroidota</taxon>
        <taxon>Chitinophagia</taxon>
        <taxon>Chitinophagales</taxon>
        <taxon>Chitinophagaceae</taxon>
        <taxon>Paraflavisolibacter</taxon>
    </lineage>
</organism>
<dbReference type="Gene3D" id="1.10.10.60">
    <property type="entry name" value="Homeodomain-like"/>
    <property type="match status" value="1"/>
</dbReference>
<sequence length="390" mass="45627">MGNNGLYSFTASIIGFILIIIILYRQRQVSMMFFSFFLFTLAATNFLCYLFESRKIIEVPFLFRIGPLINYLTAPSLFLYILFELKEKRKLQWLDALHLLPAILFLVDYYPWYISDISYKKQVIQELFQKNESVYLLMEGWLLPPGTHFVLRHIIALIYVFFMVLLLIKLGGSAERTVPGNQQKENWLVLVVGIFFLFSVIGIITYFYAPSSFVWSATIWAPLIVFSILCLFLLFKPSILYGIDINNKTESNAENSKQLVIPEEVSFKLQAGLHDFLEKKEYLRKNIKIGNVAEELDVQTYILSAYINQVYQMHFNDFINWFRIQFIVDGLKNENWHQLTLEAIAEKAGFSNRTTFLTAFKKFMRMTPTAFLQKTKNEFKSKNKSLDNDI</sequence>
<dbReference type="PROSITE" id="PS01124">
    <property type="entry name" value="HTH_ARAC_FAMILY_2"/>
    <property type="match status" value="1"/>
</dbReference>
<dbReference type="GO" id="GO:0043565">
    <property type="term" value="F:sequence-specific DNA binding"/>
    <property type="evidence" value="ECO:0007669"/>
    <property type="project" value="InterPro"/>
</dbReference>
<evidence type="ECO:0000256" key="4">
    <source>
        <dbReference type="SAM" id="Phobius"/>
    </source>
</evidence>
<feature type="domain" description="HTH araC/xylS-type" evidence="5">
    <location>
        <begin position="267"/>
        <end position="374"/>
    </location>
</feature>
<keyword evidence="4" id="KW-1133">Transmembrane helix</keyword>
<feature type="transmembrane region" description="Helical" evidence="4">
    <location>
        <begin position="188"/>
        <end position="208"/>
    </location>
</feature>
<protein>
    <submittedName>
        <fullName evidence="6">Helix-turn-helix domain-containing protein</fullName>
    </submittedName>
</protein>
<dbReference type="RefSeq" id="WP_279299751.1">
    <property type="nucleotide sequence ID" value="NZ_JAOTIF010000032.1"/>
</dbReference>
<evidence type="ECO:0000313" key="7">
    <source>
        <dbReference type="Proteomes" id="UP001155483"/>
    </source>
</evidence>
<feature type="transmembrane region" description="Helical" evidence="4">
    <location>
        <begin position="31"/>
        <end position="51"/>
    </location>
</feature>
<dbReference type="InterPro" id="IPR018062">
    <property type="entry name" value="HTH_AraC-typ_CS"/>
</dbReference>
<feature type="transmembrane region" description="Helical" evidence="4">
    <location>
        <begin position="95"/>
        <end position="113"/>
    </location>
</feature>